<keyword evidence="1" id="KW-0812">Transmembrane</keyword>
<sequence>MPSYDDSKYRCCCCHVERCALLYALIGGGVSLFLAIGNFLRQEWIYGATLFMAVNFSLYFWILLAQYKRKSALYLPFLIGNGMLLMAGAFALIYLIVMYFYLPVYFVDWIHDKLPKEDVDQVPPETGMISITAIFVNSLGGAASRLSQAGSAGSVHQRRFAHRHQYALDCCSGVEQHETISGLRPSSSCYSGVRVVRE</sequence>
<evidence type="ECO:0000256" key="1">
    <source>
        <dbReference type="SAM" id="Phobius"/>
    </source>
</evidence>
<protein>
    <submittedName>
        <fullName evidence="2">Uncharacterized protein</fullName>
    </submittedName>
</protein>
<dbReference type="AlphaFoldDB" id="A0AAD4R071"/>
<reference evidence="2" key="1">
    <citation type="submission" date="2022-01" db="EMBL/GenBank/DDBJ databases">
        <title>Genome Sequence Resource for Two Populations of Ditylenchus destructor, the Migratory Endoparasitic Phytonematode.</title>
        <authorList>
            <person name="Zhang H."/>
            <person name="Lin R."/>
            <person name="Xie B."/>
        </authorList>
    </citation>
    <scope>NUCLEOTIDE SEQUENCE</scope>
    <source>
        <strain evidence="2">BazhouSP</strain>
    </source>
</reference>
<organism evidence="2 3">
    <name type="scientific">Ditylenchus destructor</name>
    <dbReference type="NCBI Taxonomy" id="166010"/>
    <lineage>
        <taxon>Eukaryota</taxon>
        <taxon>Metazoa</taxon>
        <taxon>Ecdysozoa</taxon>
        <taxon>Nematoda</taxon>
        <taxon>Chromadorea</taxon>
        <taxon>Rhabditida</taxon>
        <taxon>Tylenchina</taxon>
        <taxon>Tylenchomorpha</taxon>
        <taxon>Sphaerularioidea</taxon>
        <taxon>Anguinidae</taxon>
        <taxon>Anguininae</taxon>
        <taxon>Ditylenchus</taxon>
    </lineage>
</organism>
<dbReference type="Proteomes" id="UP001201812">
    <property type="component" value="Unassembled WGS sequence"/>
</dbReference>
<keyword evidence="3" id="KW-1185">Reference proteome</keyword>
<feature type="transmembrane region" description="Helical" evidence="1">
    <location>
        <begin position="20"/>
        <end position="39"/>
    </location>
</feature>
<feature type="transmembrane region" description="Helical" evidence="1">
    <location>
        <begin position="45"/>
        <end position="65"/>
    </location>
</feature>
<name>A0AAD4R071_9BILA</name>
<comment type="caution">
    <text evidence="2">The sequence shown here is derived from an EMBL/GenBank/DDBJ whole genome shotgun (WGS) entry which is preliminary data.</text>
</comment>
<dbReference type="EMBL" id="JAKKPZ010000043">
    <property type="protein sequence ID" value="KAI1707028.1"/>
    <property type="molecule type" value="Genomic_DNA"/>
</dbReference>
<feature type="transmembrane region" description="Helical" evidence="1">
    <location>
        <begin position="77"/>
        <end position="102"/>
    </location>
</feature>
<gene>
    <name evidence="2" type="ORF">DdX_12617</name>
</gene>
<keyword evidence="1" id="KW-1133">Transmembrane helix</keyword>
<accession>A0AAD4R071</accession>
<keyword evidence="1" id="KW-0472">Membrane</keyword>
<proteinExistence type="predicted"/>
<evidence type="ECO:0000313" key="2">
    <source>
        <dbReference type="EMBL" id="KAI1707028.1"/>
    </source>
</evidence>
<evidence type="ECO:0000313" key="3">
    <source>
        <dbReference type="Proteomes" id="UP001201812"/>
    </source>
</evidence>